<dbReference type="Proteomes" id="UP001150217">
    <property type="component" value="Unassembled WGS sequence"/>
</dbReference>
<gene>
    <name evidence="1" type="ORF">C8R41DRAFT_834828</name>
</gene>
<keyword evidence="2" id="KW-1185">Reference proteome</keyword>
<dbReference type="EMBL" id="JANVFT010000043">
    <property type="protein sequence ID" value="KAJ4489854.1"/>
    <property type="molecule type" value="Genomic_DNA"/>
</dbReference>
<sequence>MRASQRQIPITLVRSLPSSLVSTCSDRFCWQNSSRFTIHHLCFHLVQASLAESFANMSPISCACSRPLSIYLAVLVLLAVNVVGSPVRSPVLALTSPSITSTSAHPLATNSPWEFHAAVMPVTITDEVYFWTDGDDAELYIGSTRFGLNNEKERLVPKEVSIPQTGIKKIGQVIYPSVSVKEQVLQILVKCGIKIASKAHPVRLCRGNYFQNIIQRLVKVSALNSLEVNDEDGGDYLEMTFTSFLRDTGFLGSPKKKKTTLRESNRHQPY</sequence>
<organism evidence="1 2">
    <name type="scientific">Lentinula lateritia</name>
    <dbReference type="NCBI Taxonomy" id="40482"/>
    <lineage>
        <taxon>Eukaryota</taxon>
        <taxon>Fungi</taxon>
        <taxon>Dikarya</taxon>
        <taxon>Basidiomycota</taxon>
        <taxon>Agaricomycotina</taxon>
        <taxon>Agaricomycetes</taxon>
        <taxon>Agaricomycetidae</taxon>
        <taxon>Agaricales</taxon>
        <taxon>Marasmiineae</taxon>
        <taxon>Omphalotaceae</taxon>
        <taxon>Lentinula</taxon>
    </lineage>
</organism>
<accession>A0ABQ8VJ63</accession>
<evidence type="ECO:0000313" key="2">
    <source>
        <dbReference type="Proteomes" id="UP001150217"/>
    </source>
</evidence>
<protein>
    <submittedName>
        <fullName evidence="1">Uncharacterized protein</fullName>
    </submittedName>
</protein>
<reference evidence="1" key="1">
    <citation type="submission" date="2022-08" db="EMBL/GenBank/DDBJ databases">
        <title>A Global Phylogenomic Analysis of the Shiitake Genus Lentinula.</title>
        <authorList>
            <consortium name="DOE Joint Genome Institute"/>
            <person name="Sierra-Patev S."/>
            <person name="Min B."/>
            <person name="Naranjo-Ortiz M."/>
            <person name="Looney B."/>
            <person name="Konkel Z."/>
            <person name="Slot J.C."/>
            <person name="Sakamoto Y."/>
            <person name="Steenwyk J.L."/>
            <person name="Rokas A."/>
            <person name="Carro J."/>
            <person name="Camarero S."/>
            <person name="Ferreira P."/>
            <person name="Molpeceres G."/>
            <person name="Ruiz-Duenas F.J."/>
            <person name="Serrano A."/>
            <person name="Henrissat B."/>
            <person name="Drula E."/>
            <person name="Hughes K.W."/>
            <person name="Mata J.L."/>
            <person name="Ishikawa N.K."/>
            <person name="Vargas-Isla R."/>
            <person name="Ushijima S."/>
            <person name="Smith C.A."/>
            <person name="Ahrendt S."/>
            <person name="Andreopoulos W."/>
            <person name="He G."/>
            <person name="Labutti K."/>
            <person name="Lipzen A."/>
            <person name="Ng V."/>
            <person name="Riley R."/>
            <person name="Sandor L."/>
            <person name="Barry K."/>
            <person name="Martinez A.T."/>
            <person name="Xiao Y."/>
            <person name="Gibbons J.G."/>
            <person name="Terashima K."/>
            <person name="Grigoriev I.V."/>
            <person name="Hibbett D.S."/>
        </authorList>
    </citation>
    <scope>NUCLEOTIDE SEQUENCE</scope>
    <source>
        <strain evidence="1">RHP3577 ss4</strain>
    </source>
</reference>
<evidence type="ECO:0000313" key="1">
    <source>
        <dbReference type="EMBL" id="KAJ4489854.1"/>
    </source>
</evidence>
<proteinExistence type="predicted"/>
<name>A0ABQ8VJ63_9AGAR</name>
<comment type="caution">
    <text evidence="1">The sequence shown here is derived from an EMBL/GenBank/DDBJ whole genome shotgun (WGS) entry which is preliminary data.</text>
</comment>